<feature type="compositionally biased region" description="Polar residues" evidence="1">
    <location>
        <begin position="110"/>
        <end position="119"/>
    </location>
</feature>
<reference evidence="2" key="1">
    <citation type="submission" date="2018-02" db="EMBL/GenBank/DDBJ databases">
        <title>Rhizophora mucronata_Transcriptome.</title>
        <authorList>
            <person name="Meera S.P."/>
            <person name="Sreeshan A."/>
            <person name="Augustine A."/>
        </authorList>
    </citation>
    <scope>NUCLEOTIDE SEQUENCE</scope>
    <source>
        <tissue evidence="2">Leaf</tissue>
    </source>
</reference>
<sequence>MINKQIPKIYQLLLLLPWADPGISSLNNATTCNILGLLEEKSSTHCNVISKYLTISLTSSASASSVPLVTDSNSWSITSICLPSPTFNFTQPTKLVSPKSSLSVGRFPVRSSSRTTPNE</sequence>
<dbReference type="AlphaFoldDB" id="A0A2P2J247"/>
<evidence type="ECO:0000313" key="2">
    <source>
        <dbReference type="EMBL" id="MBW87544.1"/>
    </source>
</evidence>
<feature type="region of interest" description="Disordered" evidence="1">
    <location>
        <begin position="96"/>
        <end position="119"/>
    </location>
</feature>
<organism evidence="2">
    <name type="scientific">Rhizophora mucronata</name>
    <name type="common">Asiatic mangrove</name>
    <dbReference type="NCBI Taxonomy" id="61149"/>
    <lineage>
        <taxon>Eukaryota</taxon>
        <taxon>Viridiplantae</taxon>
        <taxon>Streptophyta</taxon>
        <taxon>Embryophyta</taxon>
        <taxon>Tracheophyta</taxon>
        <taxon>Spermatophyta</taxon>
        <taxon>Magnoliopsida</taxon>
        <taxon>eudicotyledons</taxon>
        <taxon>Gunneridae</taxon>
        <taxon>Pentapetalae</taxon>
        <taxon>rosids</taxon>
        <taxon>fabids</taxon>
        <taxon>Malpighiales</taxon>
        <taxon>Rhizophoraceae</taxon>
        <taxon>Rhizophora</taxon>
    </lineage>
</organism>
<dbReference type="EMBL" id="GGEC01007061">
    <property type="protein sequence ID" value="MBW87544.1"/>
    <property type="molecule type" value="Transcribed_RNA"/>
</dbReference>
<evidence type="ECO:0000256" key="1">
    <source>
        <dbReference type="SAM" id="MobiDB-lite"/>
    </source>
</evidence>
<accession>A0A2P2J247</accession>
<name>A0A2P2J247_RHIMU</name>
<protein>
    <submittedName>
        <fullName evidence="2">Uncharacterized protein</fullName>
    </submittedName>
</protein>
<proteinExistence type="predicted"/>